<evidence type="ECO:0000256" key="1">
    <source>
        <dbReference type="SAM" id="SignalP"/>
    </source>
</evidence>
<reference evidence="2 3" key="1">
    <citation type="journal article" date="2013" name="Genome Announc.">
        <title>Draft Genome Sequence of Cesiribacter andamanensis Strain AMV16T, Isolated from a Soil Sample from a Mud Volcano in the Andaman Islands, India.</title>
        <authorList>
            <person name="Shivaji S."/>
            <person name="Ara S."/>
            <person name="Begum Z."/>
            <person name="Srinivas T.N."/>
            <person name="Singh A."/>
            <person name="Kumar Pinnaka A."/>
        </authorList>
    </citation>
    <scope>NUCLEOTIDE SEQUENCE [LARGE SCALE GENOMIC DNA]</scope>
    <source>
        <strain evidence="2 3">AMV16</strain>
    </source>
</reference>
<dbReference type="RefSeq" id="WP_009194611.1">
    <property type="nucleotide sequence ID" value="NZ_AODQ01000021.1"/>
</dbReference>
<dbReference type="SUPFAM" id="SSF48452">
    <property type="entry name" value="TPR-like"/>
    <property type="match status" value="1"/>
</dbReference>
<evidence type="ECO:0000313" key="2">
    <source>
        <dbReference type="EMBL" id="EMR03614.1"/>
    </source>
</evidence>
<accession>M7NZ24</accession>
<organism evidence="2 3">
    <name type="scientific">Cesiribacter andamanensis AMV16</name>
    <dbReference type="NCBI Taxonomy" id="1279009"/>
    <lineage>
        <taxon>Bacteria</taxon>
        <taxon>Pseudomonadati</taxon>
        <taxon>Bacteroidota</taxon>
        <taxon>Cytophagia</taxon>
        <taxon>Cytophagales</taxon>
        <taxon>Cesiribacteraceae</taxon>
        <taxon>Cesiribacter</taxon>
    </lineage>
</organism>
<dbReference type="AlphaFoldDB" id="M7NZ24"/>
<feature type="chain" id="PRO_5004082787" evidence="1">
    <location>
        <begin position="27"/>
        <end position="224"/>
    </location>
</feature>
<dbReference type="STRING" id="1279009.ADICEAN_01211"/>
<gene>
    <name evidence="2" type="ORF">ADICEAN_01211</name>
</gene>
<comment type="caution">
    <text evidence="2">The sequence shown here is derived from an EMBL/GenBank/DDBJ whole genome shotgun (WGS) entry which is preliminary data.</text>
</comment>
<protein>
    <submittedName>
        <fullName evidence="2">Uncharacterized protein</fullName>
    </submittedName>
</protein>
<dbReference type="Proteomes" id="UP000011910">
    <property type="component" value="Unassembled WGS sequence"/>
</dbReference>
<dbReference type="Gene3D" id="1.25.40.10">
    <property type="entry name" value="Tetratricopeptide repeat domain"/>
    <property type="match status" value="1"/>
</dbReference>
<proteinExistence type="predicted"/>
<feature type="signal peptide" evidence="1">
    <location>
        <begin position="1"/>
        <end position="26"/>
    </location>
</feature>
<dbReference type="eggNOG" id="ENOG502ZB91">
    <property type="taxonomic scope" value="Bacteria"/>
</dbReference>
<keyword evidence="1" id="KW-0732">Signal</keyword>
<dbReference type="EMBL" id="AODQ01000021">
    <property type="protein sequence ID" value="EMR03614.1"/>
    <property type="molecule type" value="Genomic_DNA"/>
</dbReference>
<sequence length="224" mass="24196">MKTANLLTITLGTLCLLLAPFSPALAQNAASAYPQAMQQALAQLQQAKSADELTASINTFSRIGEAMPGEWLPGYYKNLTRLNMSGSLPSAKEKDQLLAEVLTELDALLKQHPNNSELLTLKGYHHMLYVAADPASRGPQFSGLTIQLLRQAMAADPNNPRAYLLLGQMQWGMAQFMNSSTDQACALFARAHELYTASSTTPSLAPSWGAGSAKQLLERCQPAD</sequence>
<keyword evidence="3" id="KW-1185">Reference proteome</keyword>
<evidence type="ECO:0000313" key="3">
    <source>
        <dbReference type="Proteomes" id="UP000011910"/>
    </source>
</evidence>
<name>M7NZ24_9BACT</name>
<dbReference type="InterPro" id="IPR011990">
    <property type="entry name" value="TPR-like_helical_dom_sf"/>
</dbReference>
<dbReference type="OrthoDB" id="1150971at2"/>